<dbReference type="InterPro" id="IPR011234">
    <property type="entry name" value="Fumarylacetoacetase-like_C"/>
</dbReference>
<gene>
    <name evidence="4" type="ORF">GQS65_03965</name>
</gene>
<dbReference type="EMBL" id="WSZK01000009">
    <property type="protein sequence ID" value="MWG33654.1"/>
    <property type="molecule type" value="Genomic_DNA"/>
</dbReference>
<protein>
    <submittedName>
        <fullName evidence="4">Fumarylacetoacetase</fullName>
    </submittedName>
</protein>
<dbReference type="AlphaFoldDB" id="A0A6B0GG29"/>
<dbReference type="PANTHER" id="PTHR11820">
    <property type="entry name" value="ACYLPYRUVASE"/>
    <property type="match status" value="1"/>
</dbReference>
<accession>A0A6B0GG29</accession>
<sequence length="239" mass="26309">MKLARITTDDGVRTGHYEDGGVTTDDGTRYEESEYDLLAPCEPTALYCVGRNFAATVEQMGYDAPEEPDFFIKPPVSVLAPDADVEYPHFTEEFTYAGELAAVVDVECHDVDEDEVDDVLRGYTVMNDLDALDQVGRTARKAFDGSAPLGPYVETDLDPDDVRMETYVAGEQRQDATTAQMFFSPRELVAYLSKRFTFKPGDVVAFGSPANPGLLEPGDEVEITYEGVGTLRNTVVETN</sequence>
<dbReference type="GO" id="GO:0046872">
    <property type="term" value="F:metal ion binding"/>
    <property type="evidence" value="ECO:0007669"/>
    <property type="project" value="UniProtKB-KW"/>
</dbReference>
<evidence type="ECO:0000313" key="4">
    <source>
        <dbReference type="EMBL" id="MWG33654.1"/>
    </source>
</evidence>
<dbReference type="Pfam" id="PF01557">
    <property type="entry name" value="FAA_hydrolase"/>
    <property type="match status" value="1"/>
</dbReference>
<feature type="region of interest" description="Disordered" evidence="2">
    <location>
        <begin position="1"/>
        <end position="28"/>
    </location>
</feature>
<dbReference type="InterPro" id="IPR036663">
    <property type="entry name" value="Fumarylacetoacetase_C_sf"/>
</dbReference>
<feature type="domain" description="Fumarylacetoacetase-like C-terminal" evidence="3">
    <location>
        <begin position="46"/>
        <end position="236"/>
    </location>
</feature>
<evidence type="ECO:0000259" key="3">
    <source>
        <dbReference type="Pfam" id="PF01557"/>
    </source>
</evidence>
<keyword evidence="1" id="KW-0479">Metal-binding</keyword>
<feature type="compositionally biased region" description="Basic and acidic residues" evidence="2">
    <location>
        <begin position="7"/>
        <end position="19"/>
    </location>
</feature>
<reference evidence="4 5" key="1">
    <citation type="submission" date="2019-12" db="EMBL/GenBank/DDBJ databases">
        <title>Halocatena pleomorpha gen. nov. sp. nov., an extremely halophilic archaeon of family Halobacteriaceae isolated from saltpan soil.</title>
        <authorList>
            <person name="Pal Y."/>
            <person name="Verma A."/>
            <person name="Krishnamurthi S."/>
            <person name="Kumar P."/>
        </authorList>
    </citation>
    <scope>NUCLEOTIDE SEQUENCE [LARGE SCALE GENOMIC DNA]</scope>
    <source>
        <strain evidence="4 5">JCM 16495</strain>
    </source>
</reference>
<evidence type="ECO:0000313" key="5">
    <source>
        <dbReference type="Proteomes" id="UP000451471"/>
    </source>
</evidence>
<comment type="caution">
    <text evidence="4">The sequence shown here is derived from an EMBL/GenBank/DDBJ whole genome shotgun (WGS) entry which is preliminary data.</text>
</comment>
<evidence type="ECO:0000256" key="2">
    <source>
        <dbReference type="SAM" id="MobiDB-lite"/>
    </source>
</evidence>
<dbReference type="Proteomes" id="UP000451471">
    <property type="component" value="Unassembled WGS sequence"/>
</dbReference>
<proteinExistence type="predicted"/>
<keyword evidence="5" id="KW-1185">Reference proteome</keyword>
<dbReference type="RefSeq" id="WP_368279808.1">
    <property type="nucleotide sequence ID" value="NZ_WSZK01000009.1"/>
</dbReference>
<organism evidence="4 5">
    <name type="scientific">Halomarina oriensis</name>
    <dbReference type="NCBI Taxonomy" id="671145"/>
    <lineage>
        <taxon>Archaea</taxon>
        <taxon>Methanobacteriati</taxon>
        <taxon>Methanobacteriota</taxon>
        <taxon>Stenosarchaea group</taxon>
        <taxon>Halobacteria</taxon>
        <taxon>Halobacteriales</taxon>
        <taxon>Natronomonadaceae</taxon>
        <taxon>Halomarina</taxon>
    </lineage>
</organism>
<dbReference type="GO" id="GO:0018773">
    <property type="term" value="F:acetylpyruvate hydrolase activity"/>
    <property type="evidence" value="ECO:0007669"/>
    <property type="project" value="TreeGrafter"/>
</dbReference>
<evidence type="ECO:0000256" key="1">
    <source>
        <dbReference type="ARBA" id="ARBA00022723"/>
    </source>
</evidence>
<name>A0A6B0GG29_9EURY</name>
<dbReference type="PANTHER" id="PTHR11820:SF7">
    <property type="entry name" value="ACYLPYRUVASE FAHD1, MITOCHONDRIAL"/>
    <property type="match status" value="1"/>
</dbReference>
<dbReference type="Gene3D" id="3.90.850.10">
    <property type="entry name" value="Fumarylacetoacetase-like, C-terminal domain"/>
    <property type="match status" value="1"/>
</dbReference>
<dbReference type="SUPFAM" id="SSF56529">
    <property type="entry name" value="FAH"/>
    <property type="match status" value="1"/>
</dbReference>